<dbReference type="EMBL" id="CAADFN010000020">
    <property type="protein sequence ID" value="VFK16074.1"/>
    <property type="molecule type" value="Genomic_DNA"/>
</dbReference>
<dbReference type="AlphaFoldDB" id="A0A450WGD3"/>
<reference evidence="1" key="1">
    <citation type="submission" date="2019-02" db="EMBL/GenBank/DDBJ databases">
        <authorList>
            <person name="Gruber-Vodicka R. H."/>
            <person name="Seah K. B. B."/>
        </authorList>
    </citation>
    <scope>NUCLEOTIDE SEQUENCE</scope>
    <source>
        <strain evidence="1">BECK_BY7</strain>
    </source>
</reference>
<proteinExistence type="predicted"/>
<sequence length="69" mass="8305">MERLDFDLLFRWFVIEEKAWDRTVFCANQDRLLNETIAREFLNRVINLAEWAGIVFDEYFSVDGTLIET</sequence>
<evidence type="ECO:0000313" key="1">
    <source>
        <dbReference type="EMBL" id="VFK16074.1"/>
    </source>
</evidence>
<accession>A0A450WGD3</accession>
<evidence type="ECO:0008006" key="2">
    <source>
        <dbReference type="Google" id="ProtNLM"/>
    </source>
</evidence>
<organism evidence="1">
    <name type="scientific">Candidatus Kentrum sp. LFY</name>
    <dbReference type="NCBI Taxonomy" id="2126342"/>
    <lineage>
        <taxon>Bacteria</taxon>
        <taxon>Pseudomonadati</taxon>
        <taxon>Pseudomonadota</taxon>
        <taxon>Gammaproteobacteria</taxon>
        <taxon>Candidatus Kentrum</taxon>
    </lineage>
</organism>
<gene>
    <name evidence="1" type="ORF">BECKLFY1418C_GA0070996_102028</name>
</gene>
<name>A0A450WGD3_9GAMM</name>
<protein>
    <recommendedName>
        <fullName evidence="2">Transposase domain (DUF772)</fullName>
    </recommendedName>
</protein>